<feature type="domain" description="Peptidase S11 D-alanyl-D-alanine carboxypeptidase A N-terminal" evidence="11">
    <location>
        <begin position="100"/>
        <end position="329"/>
    </location>
</feature>
<dbReference type="PANTHER" id="PTHR21581">
    <property type="entry name" value="D-ALANYL-D-ALANINE CARBOXYPEPTIDASE"/>
    <property type="match status" value="1"/>
</dbReference>
<dbReference type="Pfam" id="PF00768">
    <property type="entry name" value="Peptidase_S11"/>
    <property type="match status" value="1"/>
</dbReference>
<dbReference type="GO" id="GO:0071555">
    <property type="term" value="P:cell wall organization"/>
    <property type="evidence" value="ECO:0007669"/>
    <property type="project" value="UniProtKB-KW"/>
</dbReference>
<comment type="similarity">
    <text evidence="1 9">Belongs to the peptidase S11 family.</text>
</comment>
<keyword evidence="5" id="KW-0573">Peptidoglycan synthesis</keyword>
<evidence type="ECO:0000256" key="7">
    <source>
        <dbReference type="PIRSR" id="PIRSR618044-1"/>
    </source>
</evidence>
<organism evidence="12 13">
    <name type="scientific">Blautia liquoris</name>
    <dbReference type="NCBI Taxonomy" id="2779518"/>
    <lineage>
        <taxon>Bacteria</taxon>
        <taxon>Bacillati</taxon>
        <taxon>Bacillota</taxon>
        <taxon>Clostridia</taxon>
        <taxon>Lachnospirales</taxon>
        <taxon>Lachnospiraceae</taxon>
        <taxon>Blautia</taxon>
    </lineage>
</organism>
<evidence type="ECO:0000313" key="12">
    <source>
        <dbReference type="EMBL" id="QOV20705.1"/>
    </source>
</evidence>
<evidence type="ECO:0000256" key="3">
    <source>
        <dbReference type="ARBA" id="ARBA00022801"/>
    </source>
</evidence>
<dbReference type="InterPro" id="IPR018044">
    <property type="entry name" value="Peptidase_S11"/>
</dbReference>
<feature type="active site" description="Proton acceptor" evidence="7">
    <location>
        <position position="128"/>
    </location>
</feature>
<dbReference type="InterPro" id="IPR012338">
    <property type="entry name" value="Beta-lactam/transpept-like"/>
</dbReference>
<evidence type="ECO:0000256" key="5">
    <source>
        <dbReference type="ARBA" id="ARBA00022984"/>
    </source>
</evidence>
<gene>
    <name evidence="12" type="ORF">INP51_07210</name>
</gene>
<proteinExistence type="inferred from homology"/>
<evidence type="ECO:0000256" key="8">
    <source>
        <dbReference type="PIRSR" id="PIRSR618044-2"/>
    </source>
</evidence>
<evidence type="ECO:0000256" key="9">
    <source>
        <dbReference type="RuleBase" id="RU004016"/>
    </source>
</evidence>
<keyword evidence="13" id="KW-1185">Reference proteome</keyword>
<keyword evidence="12" id="KW-0121">Carboxypeptidase</keyword>
<dbReference type="InterPro" id="IPR001967">
    <property type="entry name" value="Peptidase_S11_N"/>
</dbReference>
<dbReference type="PRINTS" id="PR00725">
    <property type="entry name" value="DADACBPTASE1"/>
</dbReference>
<dbReference type="GO" id="GO:0009002">
    <property type="term" value="F:serine-type D-Ala-D-Ala carboxypeptidase activity"/>
    <property type="evidence" value="ECO:0007669"/>
    <property type="project" value="InterPro"/>
</dbReference>
<evidence type="ECO:0000256" key="1">
    <source>
        <dbReference type="ARBA" id="ARBA00007164"/>
    </source>
</evidence>
<keyword evidence="4" id="KW-0133">Cell shape</keyword>
<dbReference type="GO" id="GO:0008360">
    <property type="term" value="P:regulation of cell shape"/>
    <property type="evidence" value="ECO:0007669"/>
    <property type="project" value="UniProtKB-KW"/>
</dbReference>
<dbReference type="RefSeq" id="WP_193737019.1">
    <property type="nucleotide sequence ID" value="NZ_CP063304.1"/>
</dbReference>
<feature type="binding site" evidence="8">
    <location>
        <position position="298"/>
    </location>
    <ligand>
        <name>substrate</name>
    </ligand>
</feature>
<dbReference type="Proteomes" id="UP000593601">
    <property type="component" value="Chromosome"/>
</dbReference>
<keyword evidence="3" id="KW-0378">Hydrolase</keyword>
<reference evidence="12 13" key="1">
    <citation type="submission" date="2020-10" db="EMBL/GenBank/DDBJ databases">
        <title>Blautia liquoris sp.nov., isolated from the mud in a fermentation cellar used for the production of Chinese strong-flavoured liquor.</title>
        <authorList>
            <person name="Lu L."/>
        </authorList>
    </citation>
    <scope>NUCLEOTIDE SEQUENCE [LARGE SCALE GENOMIC DNA]</scope>
    <source>
        <strain evidence="12 13">LZLJ-3</strain>
    </source>
</reference>
<dbReference type="SUPFAM" id="SSF56601">
    <property type="entry name" value="beta-lactamase/transpeptidase-like"/>
    <property type="match status" value="1"/>
</dbReference>
<keyword evidence="2" id="KW-0732">Signal</keyword>
<dbReference type="Gene3D" id="3.40.710.10">
    <property type="entry name" value="DD-peptidase/beta-lactamase superfamily"/>
    <property type="match status" value="1"/>
</dbReference>
<protein>
    <submittedName>
        <fullName evidence="12">D-alanyl-D-alanine carboxypeptidase</fullName>
    </submittedName>
</protein>
<keyword evidence="10" id="KW-1133">Transmembrane helix</keyword>
<sequence length="347" mass="37984">MKSTDNFKRAKTKRNNKTLNLLLIIVLVLALILGAILGVINFRQSRKMDLSVPYDINRNLPIDTTASDGVSTADGFASDLCAAPASLPRDGVAMTSGDEKALLFNLDTSVPLFAQGIYDRTYPASITKIMTAIIALKYGNMNDEVTISKEDVTLEKDAQLSGMLPGYRTSMDGLFHALMVYSANDAAMAIARHVGGTVENFVAMMNDEAKSLGMTGTHFVNPHGLHDDNHYTTAYDIYLMFNAAYHYQKFYDTMQTNVYNLNVIKPDGSASVIRLDSTDKYLTGEKTVPQKVSVLGGKTGTTSQAGSCLAILSQNSYGQPFISIILNARNKNILYDDMDLLLNQINQ</sequence>
<evidence type="ECO:0000256" key="10">
    <source>
        <dbReference type="SAM" id="Phobius"/>
    </source>
</evidence>
<evidence type="ECO:0000256" key="2">
    <source>
        <dbReference type="ARBA" id="ARBA00022729"/>
    </source>
</evidence>
<feature type="transmembrane region" description="Helical" evidence="10">
    <location>
        <begin position="21"/>
        <end position="42"/>
    </location>
</feature>
<name>A0A7M2RK68_9FIRM</name>
<dbReference type="EMBL" id="CP063304">
    <property type="protein sequence ID" value="QOV20705.1"/>
    <property type="molecule type" value="Genomic_DNA"/>
</dbReference>
<accession>A0A7M2RK68</accession>
<dbReference type="PANTHER" id="PTHR21581:SF6">
    <property type="entry name" value="TRAFFICKING PROTEIN PARTICLE COMPLEX SUBUNIT 12"/>
    <property type="match status" value="1"/>
</dbReference>
<evidence type="ECO:0000256" key="6">
    <source>
        <dbReference type="ARBA" id="ARBA00023316"/>
    </source>
</evidence>
<feature type="active site" evidence="7">
    <location>
        <position position="182"/>
    </location>
</feature>
<keyword evidence="12" id="KW-0645">Protease</keyword>
<keyword evidence="10" id="KW-0472">Membrane</keyword>
<keyword evidence="6" id="KW-0961">Cell wall biogenesis/degradation</keyword>
<evidence type="ECO:0000313" key="13">
    <source>
        <dbReference type="Proteomes" id="UP000593601"/>
    </source>
</evidence>
<feature type="active site" evidence="7">
    <location>
        <position position="125"/>
    </location>
</feature>
<dbReference type="GO" id="GO:0006508">
    <property type="term" value="P:proteolysis"/>
    <property type="evidence" value="ECO:0007669"/>
    <property type="project" value="InterPro"/>
</dbReference>
<dbReference type="GO" id="GO:0009252">
    <property type="term" value="P:peptidoglycan biosynthetic process"/>
    <property type="evidence" value="ECO:0007669"/>
    <property type="project" value="UniProtKB-KW"/>
</dbReference>
<evidence type="ECO:0000259" key="11">
    <source>
        <dbReference type="Pfam" id="PF00768"/>
    </source>
</evidence>
<evidence type="ECO:0000256" key="4">
    <source>
        <dbReference type="ARBA" id="ARBA00022960"/>
    </source>
</evidence>
<dbReference type="KEGG" id="bliq:INP51_07210"/>
<keyword evidence="10" id="KW-0812">Transmembrane</keyword>
<dbReference type="AlphaFoldDB" id="A0A7M2RK68"/>